<feature type="transmembrane region" description="Helical" evidence="2">
    <location>
        <begin position="42"/>
        <end position="64"/>
    </location>
</feature>
<name>A0A8H7VPS9_9FUNG</name>
<gene>
    <name evidence="3" type="ORF">INT45_012887</name>
</gene>
<dbReference type="EMBL" id="JAEPRB010000045">
    <property type="protein sequence ID" value="KAG2224318.1"/>
    <property type="molecule type" value="Genomic_DNA"/>
</dbReference>
<feature type="compositionally biased region" description="Gly residues" evidence="1">
    <location>
        <begin position="320"/>
        <end position="330"/>
    </location>
</feature>
<accession>A0A8H7VPS9</accession>
<feature type="transmembrane region" description="Helical" evidence="2">
    <location>
        <begin position="164"/>
        <end position="187"/>
    </location>
</feature>
<feature type="transmembrane region" description="Helical" evidence="2">
    <location>
        <begin position="127"/>
        <end position="144"/>
    </location>
</feature>
<keyword evidence="2" id="KW-0812">Transmembrane</keyword>
<reference evidence="3 4" key="1">
    <citation type="submission" date="2020-12" db="EMBL/GenBank/DDBJ databases">
        <title>Metabolic potential, ecology and presence of endohyphal bacteria is reflected in genomic diversity of Mucoromycotina.</title>
        <authorList>
            <person name="Muszewska A."/>
            <person name="Okrasinska A."/>
            <person name="Steczkiewicz K."/>
            <person name="Drgas O."/>
            <person name="Orlowska M."/>
            <person name="Perlinska-Lenart U."/>
            <person name="Aleksandrzak-Piekarczyk T."/>
            <person name="Szatraj K."/>
            <person name="Zielenkiewicz U."/>
            <person name="Pilsyk S."/>
            <person name="Malc E."/>
            <person name="Mieczkowski P."/>
            <person name="Kruszewska J.S."/>
            <person name="Biernat P."/>
            <person name="Pawlowska J."/>
        </authorList>
    </citation>
    <scope>NUCLEOTIDE SEQUENCE [LARGE SCALE GENOMIC DNA]</scope>
    <source>
        <strain evidence="3 4">CBS 142.35</strain>
    </source>
</reference>
<evidence type="ECO:0000313" key="4">
    <source>
        <dbReference type="Proteomes" id="UP000646827"/>
    </source>
</evidence>
<protein>
    <submittedName>
        <fullName evidence="3">Uncharacterized protein</fullName>
    </submittedName>
</protein>
<evidence type="ECO:0000256" key="2">
    <source>
        <dbReference type="SAM" id="Phobius"/>
    </source>
</evidence>
<sequence length="479" mass="52747">MGDELSVRTLEYHCYADGTCHCDWRLTLQNCEESGAMWGVNIGNIAIAGLSVVIGTALLIHRIFVKGHRLFDVSTAKGCLRPKPIDCMLFLLMIFNCLRLITSVILITDVADDMVSRQFLFEFPWQFGYGAFALYLIGIAQTLADSHKAISTGWLPSPRVVDVVGLTFFLAPFILNNIVALIGGAYARTHLGVAEAMVHVLYVFWFLHCFLLSLAVLFAGLRLVRILNQHLSKFQASGPRYASVKTGIFKIRAVMGIIVICLMLFAIFLLMYGALRDLIMVNTPGSIFLGAIWNYLGSAATLCVEIAIIFNPRIGTEGVGGLKSSSGGGDKTTTAEETQSSSYAGAALDTSFQATLSHHAFEDLKQQQLQYQQVFQKHNNRHHTSNGLNGNMSATDLSSDKTLEVNDIKNDVHDDNHGHSGGFHIPLDDLNYYRNSPSQGLSPAPGHHDIKSTWTPHVEKGPEDPQDDLSSQIRLIHPR</sequence>
<dbReference type="OrthoDB" id="2131431at2759"/>
<evidence type="ECO:0000313" key="3">
    <source>
        <dbReference type="EMBL" id="KAG2224318.1"/>
    </source>
</evidence>
<feature type="region of interest" description="Disordered" evidence="1">
    <location>
        <begin position="320"/>
        <end position="342"/>
    </location>
</feature>
<feature type="region of interest" description="Disordered" evidence="1">
    <location>
        <begin position="435"/>
        <end position="479"/>
    </location>
</feature>
<dbReference type="Proteomes" id="UP000646827">
    <property type="component" value="Unassembled WGS sequence"/>
</dbReference>
<organism evidence="3 4">
    <name type="scientific">Circinella minor</name>
    <dbReference type="NCBI Taxonomy" id="1195481"/>
    <lineage>
        <taxon>Eukaryota</taxon>
        <taxon>Fungi</taxon>
        <taxon>Fungi incertae sedis</taxon>
        <taxon>Mucoromycota</taxon>
        <taxon>Mucoromycotina</taxon>
        <taxon>Mucoromycetes</taxon>
        <taxon>Mucorales</taxon>
        <taxon>Lichtheimiaceae</taxon>
        <taxon>Circinella</taxon>
    </lineage>
</organism>
<feature type="transmembrane region" description="Helical" evidence="2">
    <location>
        <begin position="287"/>
        <end position="310"/>
    </location>
</feature>
<keyword evidence="2" id="KW-0472">Membrane</keyword>
<feature type="compositionally biased region" description="Basic and acidic residues" evidence="1">
    <location>
        <begin position="446"/>
        <end position="463"/>
    </location>
</feature>
<feature type="transmembrane region" description="Helical" evidence="2">
    <location>
        <begin position="85"/>
        <end position="107"/>
    </location>
</feature>
<evidence type="ECO:0000256" key="1">
    <source>
        <dbReference type="SAM" id="MobiDB-lite"/>
    </source>
</evidence>
<feature type="transmembrane region" description="Helical" evidence="2">
    <location>
        <begin position="253"/>
        <end position="275"/>
    </location>
</feature>
<keyword evidence="2" id="KW-1133">Transmembrane helix</keyword>
<proteinExistence type="predicted"/>
<dbReference type="AlphaFoldDB" id="A0A8H7VPS9"/>
<keyword evidence="4" id="KW-1185">Reference proteome</keyword>
<feature type="compositionally biased region" description="Polar residues" evidence="1">
    <location>
        <begin position="331"/>
        <end position="342"/>
    </location>
</feature>
<comment type="caution">
    <text evidence="3">The sequence shown here is derived from an EMBL/GenBank/DDBJ whole genome shotgun (WGS) entry which is preliminary data.</text>
</comment>
<feature type="transmembrane region" description="Helical" evidence="2">
    <location>
        <begin position="199"/>
        <end position="224"/>
    </location>
</feature>